<gene>
    <name evidence="1" type="ORF">LCGC14_0888180</name>
</gene>
<protein>
    <submittedName>
        <fullName evidence="1">Uncharacterized protein</fullName>
    </submittedName>
</protein>
<sequence length="84" mass="9574">MAKDYQFVRDVSNLANLAKALFTDFIVNKGTHDVNTENSNMGIPIPSLPKEVQISSRETHRCQINTFFKVIKRRGLCESTLFLD</sequence>
<proteinExistence type="predicted"/>
<comment type="caution">
    <text evidence="1">The sequence shown here is derived from an EMBL/GenBank/DDBJ whole genome shotgun (WGS) entry which is preliminary data.</text>
</comment>
<accession>A0A0F9S709</accession>
<name>A0A0F9S709_9ZZZZ</name>
<reference evidence="1" key="1">
    <citation type="journal article" date="2015" name="Nature">
        <title>Complex archaea that bridge the gap between prokaryotes and eukaryotes.</title>
        <authorList>
            <person name="Spang A."/>
            <person name="Saw J.H."/>
            <person name="Jorgensen S.L."/>
            <person name="Zaremba-Niedzwiedzka K."/>
            <person name="Martijn J."/>
            <person name="Lind A.E."/>
            <person name="van Eijk R."/>
            <person name="Schleper C."/>
            <person name="Guy L."/>
            <person name="Ettema T.J."/>
        </authorList>
    </citation>
    <scope>NUCLEOTIDE SEQUENCE</scope>
</reference>
<evidence type="ECO:0000313" key="1">
    <source>
        <dbReference type="EMBL" id="KKN25103.1"/>
    </source>
</evidence>
<dbReference type="EMBL" id="LAZR01002829">
    <property type="protein sequence ID" value="KKN25103.1"/>
    <property type="molecule type" value="Genomic_DNA"/>
</dbReference>
<dbReference type="AlphaFoldDB" id="A0A0F9S709"/>
<organism evidence="1">
    <name type="scientific">marine sediment metagenome</name>
    <dbReference type="NCBI Taxonomy" id="412755"/>
    <lineage>
        <taxon>unclassified sequences</taxon>
        <taxon>metagenomes</taxon>
        <taxon>ecological metagenomes</taxon>
    </lineage>
</organism>